<feature type="domain" description="Ig-like" evidence="21">
    <location>
        <begin position="2775"/>
        <end position="2865"/>
    </location>
</feature>
<dbReference type="PROSITE" id="PS50026">
    <property type="entry name" value="EGF_3"/>
    <property type="match status" value="5"/>
</dbReference>
<feature type="domain" description="Ig-like" evidence="21">
    <location>
        <begin position="2400"/>
        <end position="2491"/>
    </location>
</feature>
<evidence type="ECO:0000256" key="5">
    <source>
        <dbReference type="ARBA" id="ARBA00022525"/>
    </source>
</evidence>
<feature type="domain" description="Ig-like" evidence="21">
    <location>
        <begin position="2496"/>
        <end position="2585"/>
    </location>
</feature>
<dbReference type="SUPFAM" id="SSF57184">
    <property type="entry name" value="Growth factor receptor domain"/>
    <property type="match status" value="3"/>
</dbReference>
<dbReference type="Gene3D" id="2.20.100.10">
    <property type="entry name" value="Thrombospondin type-1 (TSP1) repeat"/>
    <property type="match status" value="5"/>
</dbReference>
<dbReference type="Gene3D" id="2.60.40.10">
    <property type="entry name" value="Immunoglobulins"/>
    <property type="match status" value="40"/>
</dbReference>
<feature type="domain" description="Ig-like" evidence="21">
    <location>
        <begin position="3799"/>
        <end position="3882"/>
    </location>
</feature>
<evidence type="ECO:0000256" key="16">
    <source>
        <dbReference type="ARBA" id="ARBA00023319"/>
    </source>
</evidence>
<dbReference type="FunFam" id="2.20.100.10:FF:000002">
    <property type="entry name" value="Unc-5 netrin receptor C"/>
    <property type="match status" value="1"/>
</dbReference>
<dbReference type="Pfam" id="PF00090">
    <property type="entry name" value="TSP_1"/>
    <property type="match status" value="6"/>
</dbReference>
<dbReference type="Pfam" id="PF13927">
    <property type="entry name" value="Ig_3"/>
    <property type="match status" value="11"/>
</dbReference>
<proteinExistence type="predicted"/>
<feature type="domain" description="Ig-like" evidence="21">
    <location>
        <begin position="2972"/>
        <end position="3055"/>
    </location>
</feature>
<dbReference type="InterPro" id="IPR056475">
    <property type="entry name" value="GBD_Hemicentin/VWA7"/>
</dbReference>
<feature type="domain" description="Ig-like" evidence="21">
    <location>
        <begin position="1534"/>
        <end position="1624"/>
    </location>
</feature>
<feature type="domain" description="Ig-like" evidence="21">
    <location>
        <begin position="2590"/>
        <end position="2676"/>
    </location>
</feature>
<evidence type="ECO:0000256" key="1">
    <source>
        <dbReference type="ARBA" id="ARBA00004167"/>
    </source>
</evidence>
<feature type="domain" description="Ig-like" evidence="21">
    <location>
        <begin position="4066"/>
        <end position="4151"/>
    </location>
</feature>
<feature type="domain" description="Ig-like" evidence="21">
    <location>
        <begin position="899"/>
        <end position="984"/>
    </location>
</feature>
<dbReference type="InterPro" id="IPR013783">
    <property type="entry name" value="Ig-like_fold"/>
</dbReference>
<dbReference type="Pfam" id="PF25106">
    <property type="entry name" value="VWA_4"/>
    <property type="match status" value="1"/>
</dbReference>
<dbReference type="PROSITE" id="PS50993">
    <property type="entry name" value="NIDOGEN_G2"/>
    <property type="match status" value="1"/>
</dbReference>
<dbReference type="PANTHER" id="PTHR45080:SF8">
    <property type="entry name" value="IG-LIKE DOMAIN-CONTAINING PROTEIN"/>
    <property type="match status" value="1"/>
</dbReference>
<feature type="domain" description="Ig-like" evidence="21">
    <location>
        <begin position="2200"/>
        <end position="2302"/>
    </location>
</feature>
<evidence type="ECO:0000256" key="6">
    <source>
        <dbReference type="ARBA" id="ARBA00022530"/>
    </source>
</evidence>
<dbReference type="InterPro" id="IPR003598">
    <property type="entry name" value="Ig_sub2"/>
</dbReference>
<feature type="domain" description="Ig-like" evidence="21">
    <location>
        <begin position="3431"/>
        <end position="3521"/>
    </location>
</feature>
<comment type="caution">
    <text evidence="18">Lacks conserved residue(s) required for the propagation of feature annotation.</text>
</comment>
<evidence type="ECO:0000256" key="11">
    <source>
        <dbReference type="ARBA" id="ARBA00022837"/>
    </source>
</evidence>
<dbReference type="SMART" id="SM00408">
    <property type="entry name" value="IGc2"/>
    <property type="match status" value="40"/>
</dbReference>
<feature type="domain" description="Ig-like" evidence="21">
    <location>
        <begin position="524"/>
        <end position="618"/>
    </location>
</feature>
<organism evidence="23 24">
    <name type="scientific">Caerostris darwini</name>
    <dbReference type="NCBI Taxonomy" id="1538125"/>
    <lineage>
        <taxon>Eukaryota</taxon>
        <taxon>Metazoa</taxon>
        <taxon>Ecdysozoa</taxon>
        <taxon>Arthropoda</taxon>
        <taxon>Chelicerata</taxon>
        <taxon>Arachnida</taxon>
        <taxon>Araneae</taxon>
        <taxon>Araneomorphae</taxon>
        <taxon>Entelegynae</taxon>
        <taxon>Araneoidea</taxon>
        <taxon>Araneidae</taxon>
        <taxon>Caerostris</taxon>
    </lineage>
</organism>
<dbReference type="FunFam" id="2.60.40.10:FF:000032">
    <property type="entry name" value="palladin isoform X1"/>
    <property type="match status" value="5"/>
</dbReference>
<accession>A0AAV4R0G0</accession>
<dbReference type="SMART" id="SM00406">
    <property type="entry name" value="IGv"/>
    <property type="match status" value="7"/>
</dbReference>
<sequence>MMSRIKFVFCALFIFVPSLFVVCNSSVFSRNYHGIKEAFEEDIPQGASTLAFVFDITGSMYDDLVQVIEGAARILSTILARREKAIHNYVLVPFHDPDIGPVTVTTDPDLFQRHLKELYVQGGGDCPEMSVGAIKLALEVSHPSSHIYVFTDARSKDYYLLDDVLKLIQRKQSQVVFVMTGDCGNHSHPGYQAYERIASTSSGQVFHLMKSDVDEVLNFVRVSLQARKVNLFAVDRRAGDLKEFEFDVDGSLREFTISVSGENPVVTVINPKGEVIDQTKGLFELLNHKNISIVNLKDPEPGRWKLRVNSEGAHTIRATGLSKIDFVHGFSRQPTEYLKETYHRPLKGAPTYLLVNATDLPEPATFNKVNIIDLEGNSLQNIPLQRFPGSNLFNATKFIPPNEYFYLKVAGSDEHGYPIERMTSTAISAQLPDAPEVSTRPYMTGYFEEDTDLRCYVQSLVPFSVTWFKEGVQISQEQRFPQTSEVVLTVPEVTMLSEGFYSCNATNVAGKSSSFIFLDVKEPPPFIASSGNVSGVIGNIAVLSCVVESVVEHQVEWIKLVPDNNKPGFVKSAPIPDDARLIIHSNDSLVIKNLTSNDEGWYRCSASNEGGVAQENIYLHSYYPPKLSIKPPIKNFISGSFINITCEADGYPEPSIRWIWSPVHNNNFILGRSKIDGKSLIIQSTVAEDEGRYDCIGTNAAGSQSTSAFLNYIEIPLISLPDKELTVKNGEHATLRCIAEGIPDPKVRWYKSSVEIQPVSYIQITPDGSLSIYDVQETDAGEYTCVAENEAGSRNETMLLNVGSRPSLIRLPTTASVEVLQNVTIPCIATGIPAPVISWFFEDGTTVTQKSKTSVSPEGSLLIHSADLSITGKYICQAENKFGKEEQTVNIELTGIKTPILSPLPPSVAVPRGERRSIPCIVLDGNPKPDVVWLRNGNLIQPGYGIDIHDGKLQILKAGEYHEANYTCMATNIGGNVTEETYVNVLYEPEISTSENNFEAVEGAHIVLPCNVKGDPKPAIIWFKNGIELISDNNFVIGKDGSLKIKKIAENDEGEYICSATNIVGTSDQVFKLAVKVPPRPLQHDGISYDVIEGDMIVLPCNFYANPPAQIEWTRITKQSQTTDLEKYMMYNGSLLLKPTFEESGKYICTGKNEAGQAQTELNLNVFVTPYANIKAPSNIIASVGGEISLFCETNGHPYPKISWKKDNVDLLSSEHVSIENGNLTIHHVHHFSEGEYVCTAENIVGVSSAKSFLLVHETPWIVSDNSSPQFITSTVGDKLDIICNAIGYPLPQISWKEPKIFITHRIQNNNLHIPFVQESDAGVYVCTAQNVAGFDTKEFNLTIHAPPVFTSHVSPEQELISGNQVMLDCSVSAEPPPEINWYKNGELIIASPPNVIIDENGQKLFIYNVNVSDSGQYICIAKNSVGEASNKFQLTISEPPKFLKNHDKIMSVLENSTLKLECSAEGFPEPIFIWRKQGQIISVLKPGLEFENFKSILRINHAQELDTGTYSCIAMNKVGSSSRDFEVSVLVSPHIQGNIFEEKEVMLHESIDLNCIVNGYPFPEIKWYKDDSEILLQRFEIVVSEDLQTITLLKPENTDGGNYSCKAINIVGESSKVVQLNVLVPPLIEQQNVTETFRVKEGDDLLLHCEAHGIPPPKIVWLKNGQYVPLRFYQANESILEINHLSRKDAGRYVCMATNKVGSFEKDFSVVILSPPKPESSRTLSKYSSSRNGKKEIMENFPFVLICPFSAYPTPQFTWMKEGQILNAAVNPYVVITEGGKRLEVKHAQAEHAGKYTCIAKNEAGESRKDFLIDILVPPSMDSDLTSQLTVHENSSLILNCSTTGNPFPSIIWLKDGNELELDNNYLLSSDNIQLEISNVEAHDSGTYVCIATNVAGSSEKEFIVDVMFSPRMNSETEELRGRPTAYANKPVTLECPMSGNPLPQITWMKNGKEINLDEEPNIYIHGDGQILSLMRAKNEDTGKYICIAENDVGSEAYQFDLEILAAPTIDKKNIKSTYYVKEGNSIVIKCPVSGHPKPIITWLKDSDVIPLQSSSHITFSEGFQHLHLKHASLRDAGKYSCIAGNEVGTAEQDFKIDVQVPPKLENLLDVPENKSAVLNKPAIISCPVSGIPPPLVKWYKDGKPLRAESDPNIMLSINSKHLKIFRTQISDAGTYTCRAANDVGKIEKDFKLNIQVPPSMLETNSVLDYYAEDEDEVKSELKAVENDTMQIECYVDGNPKPIILWIKDGYLLNTSSDSHYEIFHNSQVLQINQVLPSDAGHYTCVASNVAGTKEKSFMLDVHVPPKLKGSNFEEQEVLPNRPTAIECFVDSNPPPTITWYKNDKIINFADHALIKVIEDGKVLQFLKTTPEDSGDYTCIAENSVGKTEKSFKVDVFVPPIIENVSFKSDVLENEELTMECRASGNPRPYVIWLKDGQMITEEFLTNMSINIENSDSILKVNEAKKFHSGQYKCIVSNAAGSVEKSFDVYVKVPPRVVNTSEPNKTVFVNQPISLHCFVEAEPEASITWVKDGHILNDMIDPFIHILDDGQKLQILRTRDSDEGQYSCEVSNSVGNDSRSFILNILVPPKIKSITQDDTTMHVIKGNNATITCLVHGNPQPIVTWWKDNQPVYSHKVHYHNNSQLLQIVDTDAHDSGIYKCVASSPLGSEEKQFNLDVLVPPNIYDESANYIGQMNQQMKLHCLTGGNPKPVITWMKNGQFIDSFLDPNIQLNENKSVLIIRWTRTEDAGKYTCIASNAAGQNEKNFNVHVHIPASIDHANLEDNILGLLNQSITFMCPVTGVPLPTVSWFKDGNTTLHSDSKYQILEDGKILKIISAKEDDAGKYKCISSNDAGSDEAEFTLEVMIPPLMKASAVAFEQKSREGDNILLECPIEESNYATKISWKKNGKLFRPTFAPAHVEFSPDNKKIKVMKSQVADSGIYSCIASNSAGDTEHEIDLLVKAAAKIIYPSENRTSTYVKEHHTITLDCTVTGYPQPVIKWFKNGSLISLQQNTSFATYGKMKISKASANDSGLYTCVAENDGDVDTKFYNLTVYIPPVINVSSHSLHRVALQNTEISLDCLASGIPPPRVIWYKGSQMLIPGPRVSLINEGASVKISHTLPSDAGKYTCLAVNEAGDTEAEHFVKIHVSPKVEKVSLQGSSDPIVNQSVRIICNVQGLPFPQMIWYKNGILIDQNEKRYSYSGGGRYLDILSLQSTDSGMYTCKARNIAGEDEKDIKLSVSVPPGVDKSLKSKEYQVILGKSTRIDCEASGMPPPTITWLKNGLPLSDEDHVQVINNNYALLFMYTAENEAGVYTCIAVNNAGAVEQRFNLSVLVPPNFDDFLRKENLSAAIGSSSKLQCFAHGYPPPDIAWYKDGSILTNDENIAIKNAVLEFSNIDLTHNGTYTCEASNVAGKDTKQFIVNVNVPPKIQGGSDATFLTSIAKSPLTMHCPVFGIPPPTVIWLKNGLPISSGYSSNYQISSQGTKLTIGNPLLKDSGKYMCLATNSVGNASRDFVLNVLEPPSIKNAPLLVKANVGNEAVFSCIAEGFPTPEVSWMKEGSPLLLTNTPHIKLEEMSLFIEDVKLQDAGDYLCIAANEAGTTTKDFRLQVAAPPQVKDNDYSQKVLSGDPVYLTCEASGHPSPLIIWHRNSILIQDKEDMKILSDGTLHFPSANASHSGTYKCLAENEAGSQEAVRNLLVLTLPEIAEDIPDTYDVVQAQPIVLQCSADGSPSPTIAWEHNGVSIDLYNPRYKVFPSGDLHISLAQSSDIGTYTCIAKNEAGSATKNVDLIVLVPPTVKINGPSFIVAIKGRNVALSCSAKGFPPPHINWQRNGVPITGASNSETNKLYIENIQPEHSGTYVCVAANSVGRDHQSLIVEVHVPPVITTLPKSQDISVGDTLSLICEASGYPFPSVTWLLNNTQVTGAIHSAFGRSKLLVENAGKEDEGTYICLAQNAAGERKAAAAVRVRTPPIIVDSSGVKNVKLKDTVVLDCLVKGDPSPNIIWIKNGQQLELNHRIQLITNGSLFIYNSSDQDSGQYKCVASNDFGLAEQVAELVVRSKPKFIIEPHNSKAAEGSNVHLDCRVYGEPKPTVTWAKDGLPFQKSDRVIILPNNTLKIIAVQISDEGIYSCISNNSLGSVVADAEISVQVHGKWSNWQSWEQCSSSCGDGRQIRQRFCNDPSPRNGGKTCIGIPSEVKHCYKRPCPVSGEWGNWMDWTPCSSSCGVGVRKRSRICDNPKPQFGGSDCIGDGIETDSCLILKCPVDGGWSAWSYWQPCSVTCGEGIQFRLRECNNPEPLHGGSFCYGETKEEQECNIAECPINGEWGDWNEWSLCSSSCGGGTRERKRKCDSPAPAFGGHFCIGQHSQIDYCNNAECPVNGDWGSWSPWGSCSSSCNKGQKKRFRACDNPAPAGGGRECSGPAQETEFCNAYVCPVDGKWSEWSTWSACSVTCGIGIRSRMRICNNPDPFYGGKECPGDNEELEECGDEACDVMPLETYGHIIGVINGMDLGPSKLFANITQFGMEQTVSADIHNMTPEMANWMRFLIPLLTPIYWATAYEIGDAVNGYSLTKGFFRKETQVNFATGEILYMTHVARGLDRRGKLLVDIVISGDVPYVPLESELILHSFTEDYLQTGPGSIYALSTRTYQVGNYVLPYNWNHSIFYDEALGEMPYLYQKLYATEMDSYYDSEKQELNYIISAAIGKGSSNEECLSGFSVSSNGIYCLDIDECRSNPCSQVCINFPGGFSCQCLSGFTIGVDGLLCTDIDECEMNLAHCASSEECINTIGSYKCLVVCKEGYRRSDDELYCLDINECDENPDTCDQICVNTIGSYSCSCEIGYYLSNENVCKDVDECNSLSSPCSHICINSVGSFNCLCPEGYELTNSTCIDIDECYLETHNCSKDKECKNLDGRYECLTLCVPGFTRSENGSCIDVDECHNGFDACHSSQICINTFGSYHCSCLRGYYSMGPGRPCQDINECLQRPNPCSYRCHNLPGDYECVCAPGLLRLPDGKTCAGIEYLDKVSQHDYFGFQRNRSSDLHLDALIPIAEQPYTHCPSGFVRIHGSCQDINECEDKGKCQHECENTIGSYHCTCPPGYWLGHSGKTCQDINECLESNIDCGPDRMCFNTRGSHECIETPCPLQYERDLLTGFCKLECDKADVACPPNARYAEVLAFKMVALPSGIQAYQDLIRLVAYDQDGVHVPNTVFSIIENKTGVPFRIRLEEGKGVLYTQKSMESNKEYQIKVQAVSFNEKHEVQYTTKFLVFVSVSQYPY</sequence>
<evidence type="ECO:0000256" key="2">
    <source>
        <dbReference type="ARBA" id="ARBA00004236"/>
    </source>
</evidence>
<dbReference type="SMART" id="SM00209">
    <property type="entry name" value="TSP1"/>
    <property type="match status" value="6"/>
</dbReference>
<feature type="domain" description="Ig-like" evidence="21">
    <location>
        <begin position="989"/>
        <end position="1076"/>
    </location>
</feature>
<dbReference type="FunFam" id="2.10.25.10:FF:000014">
    <property type="entry name" value="Latent-transforming growth factor beta-binding protein 3"/>
    <property type="match status" value="1"/>
</dbReference>
<dbReference type="FunFam" id="2.10.25.10:FF:000352">
    <property type="entry name" value="Hemicentin 1"/>
    <property type="match status" value="1"/>
</dbReference>
<dbReference type="InterPro" id="IPR006605">
    <property type="entry name" value="G2_nidogen/fibulin_G2F"/>
</dbReference>
<dbReference type="InterPro" id="IPR013106">
    <property type="entry name" value="Ig_V-set"/>
</dbReference>
<dbReference type="FunFam" id="2.10.25.10:FF:000385">
    <property type="entry name" value="Hemicentin 1"/>
    <property type="match status" value="1"/>
</dbReference>
<evidence type="ECO:0000256" key="10">
    <source>
        <dbReference type="ARBA" id="ARBA00022737"/>
    </source>
</evidence>
<dbReference type="InterPro" id="IPR000152">
    <property type="entry name" value="EGF-type_Asp/Asn_hydroxyl_site"/>
</dbReference>
<dbReference type="Pfam" id="PF12662">
    <property type="entry name" value="cEGF"/>
    <property type="match status" value="1"/>
</dbReference>
<dbReference type="Gene3D" id="2.10.25.10">
    <property type="entry name" value="Laminin"/>
    <property type="match status" value="8"/>
</dbReference>
<evidence type="ECO:0000313" key="24">
    <source>
        <dbReference type="Proteomes" id="UP001054837"/>
    </source>
</evidence>
<dbReference type="Pfam" id="PF23560">
    <property type="entry name" value="GBD_Hemicentin"/>
    <property type="match status" value="1"/>
</dbReference>
<dbReference type="InterPro" id="IPR049883">
    <property type="entry name" value="NOTCH1_EGF-like"/>
</dbReference>
<feature type="domain" description="Ig-like" evidence="21">
    <location>
        <begin position="2104"/>
        <end position="2195"/>
    </location>
</feature>
<protein>
    <recommendedName>
        <fullName evidence="17">Cell adhesion molecule-related/down-regulated by oncogenes</fullName>
    </recommendedName>
</protein>
<keyword evidence="24" id="KW-1185">Reference proteome</keyword>
<dbReference type="FunFam" id="2.10.25.10:FF:000038">
    <property type="entry name" value="Fibrillin 2"/>
    <property type="match status" value="1"/>
</dbReference>
<dbReference type="FunFam" id="2.60.40.10:FF:000107">
    <property type="entry name" value="Myosin, light chain kinase a"/>
    <property type="match status" value="2"/>
</dbReference>
<dbReference type="SMART" id="SM00409">
    <property type="entry name" value="IG"/>
    <property type="match status" value="40"/>
</dbReference>
<feature type="domain" description="Ig-like" evidence="21">
    <location>
        <begin position="2307"/>
        <end position="2396"/>
    </location>
</feature>
<dbReference type="SUPFAM" id="SSF48726">
    <property type="entry name" value="Immunoglobulin"/>
    <property type="match status" value="40"/>
</dbReference>
<dbReference type="GO" id="GO:0032991">
    <property type="term" value="C:protein-containing complex"/>
    <property type="evidence" value="ECO:0007669"/>
    <property type="project" value="UniProtKB-ARBA"/>
</dbReference>
<dbReference type="Gene3D" id="2.40.155.10">
    <property type="entry name" value="Green fluorescent protein"/>
    <property type="match status" value="1"/>
</dbReference>
<feature type="domain" description="EGF-like" evidence="20">
    <location>
        <begin position="5074"/>
        <end position="5113"/>
    </location>
</feature>
<feature type="domain" description="EGF-like" evidence="20">
    <location>
        <begin position="4938"/>
        <end position="4980"/>
    </location>
</feature>
<keyword evidence="9 19" id="KW-0732">Signal</keyword>
<feature type="domain" description="Ig-like" evidence="21">
    <location>
        <begin position="806"/>
        <end position="894"/>
    </location>
</feature>
<evidence type="ECO:0000256" key="8">
    <source>
        <dbReference type="ARBA" id="ARBA00022692"/>
    </source>
</evidence>
<keyword evidence="11" id="KW-0106">Calcium</keyword>
<dbReference type="InterPro" id="IPR009030">
    <property type="entry name" value="Growth_fac_rcpt_cys_sf"/>
</dbReference>
<keyword evidence="13" id="KW-0472">Membrane</keyword>
<feature type="domain" description="Ig-like" evidence="21">
    <location>
        <begin position="3975"/>
        <end position="4061"/>
    </location>
</feature>
<feature type="domain" description="Ig-like" evidence="21">
    <location>
        <begin position="3247"/>
        <end position="3335"/>
    </location>
</feature>
<evidence type="ECO:0000256" key="19">
    <source>
        <dbReference type="SAM" id="SignalP"/>
    </source>
</evidence>
<keyword evidence="12" id="KW-1133">Transmembrane helix</keyword>
<dbReference type="Pfam" id="PF07474">
    <property type="entry name" value="G2F"/>
    <property type="match status" value="1"/>
</dbReference>
<feature type="disulfide bond" evidence="18">
    <location>
        <begin position="5078"/>
        <end position="5088"/>
    </location>
</feature>
<dbReference type="SMART" id="SM00181">
    <property type="entry name" value="EGF"/>
    <property type="match status" value="9"/>
</dbReference>
<dbReference type="CDD" id="cd00198">
    <property type="entry name" value="vWFA"/>
    <property type="match status" value="1"/>
</dbReference>
<evidence type="ECO:0000256" key="3">
    <source>
        <dbReference type="ARBA" id="ARBA00004498"/>
    </source>
</evidence>
<reference evidence="23 24" key="1">
    <citation type="submission" date="2021-06" db="EMBL/GenBank/DDBJ databases">
        <title>Caerostris darwini draft genome.</title>
        <authorList>
            <person name="Kono N."/>
            <person name="Arakawa K."/>
        </authorList>
    </citation>
    <scope>NUCLEOTIDE SEQUENCE [LARGE SCALE GENOMIC DNA]</scope>
</reference>
<dbReference type="InterPro" id="IPR050958">
    <property type="entry name" value="Cell_Adh-Cytoskel_Orgn"/>
</dbReference>
<feature type="domain" description="Ig-like" evidence="21">
    <location>
        <begin position="716"/>
        <end position="801"/>
    </location>
</feature>
<comment type="caution">
    <text evidence="23">The sequence shown here is derived from an EMBL/GenBank/DDBJ whole genome shotgun (WGS) entry which is preliminary data.</text>
</comment>
<keyword evidence="14 18" id="KW-1015">Disulfide bond</keyword>
<dbReference type="SUPFAM" id="SSF82895">
    <property type="entry name" value="TSP-1 type 1 repeat"/>
    <property type="match status" value="6"/>
</dbReference>
<dbReference type="PROSITE" id="PS00010">
    <property type="entry name" value="ASX_HYDROXYL"/>
    <property type="match status" value="6"/>
</dbReference>
<dbReference type="GO" id="GO:0007156">
    <property type="term" value="P:homophilic cell adhesion via plasma membrane adhesion molecules"/>
    <property type="evidence" value="ECO:0007669"/>
    <property type="project" value="TreeGrafter"/>
</dbReference>
<evidence type="ECO:0000259" key="21">
    <source>
        <dbReference type="PROSITE" id="PS50835"/>
    </source>
</evidence>
<evidence type="ECO:0000256" key="17">
    <source>
        <dbReference type="ARBA" id="ARBA00069893"/>
    </source>
</evidence>
<keyword evidence="4" id="KW-1003">Cell membrane</keyword>
<feature type="domain" description="Ig-like" evidence="21">
    <location>
        <begin position="2869"/>
        <end position="2960"/>
    </location>
</feature>
<feature type="domain" description="Ig-like" evidence="21">
    <location>
        <begin position="1347"/>
        <end position="1438"/>
    </location>
</feature>
<evidence type="ECO:0000256" key="14">
    <source>
        <dbReference type="ARBA" id="ARBA00023157"/>
    </source>
</evidence>
<dbReference type="GO" id="GO:0043025">
    <property type="term" value="C:neuronal cell body"/>
    <property type="evidence" value="ECO:0007669"/>
    <property type="project" value="TreeGrafter"/>
</dbReference>
<dbReference type="InterPro" id="IPR001881">
    <property type="entry name" value="EGF-like_Ca-bd_dom"/>
</dbReference>
<evidence type="ECO:0000256" key="7">
    <source>
        <dbReference type="ARBA" id="ARBA00022536"/>
    </source>
</evidence>
<keyword evidence="5" id="KW-0964">Secreted</keyword>
<dbReference type="CDD" id="cd00096">
    <property type="entry name" value="Ig"/>
    <property type="match status" value="12"/>
</dbReference>
<feature type="domain" description="Ig-like" evidence="21">
    <location>
        <begin position="3887"/>
        <end position="3971"/>
    </location>
</feature>
<feature type="signal peptide" evidence="19">
    <location>
        <begin position="1"/>
        <end position="25"/>
    </location>
</feature>
<feature type="domain" description="Ig-like" evidence="21">
    <location>
        <begin position="3707"/>
        <end position="3792"/>
    </location>
</feature>
<dbReference type="InterPro" id="IPR056861">
    <property type="entry name" value="HMCN1-like_VWA"/>
</dbReference>
<keyword evidence="8" id="KW-0812">Transmembrane</keyword>
<dbReference type="SUPFAM" id="SSF54511">
    <property type="entry name" value="GFP-like"/>
    <property type="match status" value="1"/>
</dbReference>
<dbReference type="SUPFAM" id="SSF57196">
    <property type="entry name" value="EGF/Laminin"/>
    <property type="match status" value="1"/>
</dbReference>
<dbReference type="FunFam" id="2.60.40.10:FF:000612">
    <property type="entry name" value="palladin isoform X1"/>
    <property type="match status" value="1"/>
</dbReference>
<dbReference type="GO" id="GO:0008046">
    <property type="term" value="F:axon guidance receptor activity"/>
    <property type="evidence" value="ECO:0007669"/>
    <property type="project" value="TreeGrafter"/>
</dbReference>
<feature type="domain" description="Ig-like" evidence="21">
    <location>
        <begin position="3617"/>
        <end position="3702"/>
    </location>
</feature>
<evidence type="ECO:0000256" key="13">
    <source>
        <dbReference type="ARBA" id="ARBA00023136"/>
    </source>
</evidence>
<dbReference type="SMART" id="SM00682">
    <property type="entry name" value="G2F"/>
    <property type="match status" value="1"/>
</dbReference>
<keyword evidence="15" id="KW-0325">Glycoprotein</keyword>
<dbReference type="GO" id="GO:0005886">
    <property type="term" value="C:plasma membrane"/>
    <property type="evidence" value="ECO:0007669"/>
    <property type="project" value="UniProtKB-SubCell"/>
</dbReference>
<feature type="domain" description="Ig-like" evidence="21">
    <location>
        <begin position="1441"/>
        <end position="1529"/>
    </location>
</feature>
<dbReference type="FunFam" id="2.60.40.10:FF:000273">
    <property type="entry name" value="contactin-3 isoform X1"/>
    <property type="match status" value="1"/>
</dbReference>
<feature type="domain" description="Ig-like" evidence="21">
    <location>
        <begin position="2683"/>
        <end position="2769"/>
    </location>
</feature>
<dbReference type="InterPro" id="IPR009017">
    <property type="entry name" value="GFP"/>
</dbReference>
<dbReference type="PANTHER" id="PTHR45080">
    <property type="entry name" value="CONTACTIN 5"/>
    <property type="match status" value="1"/>
</dbReference>
<dbReference type="CDD" id="cd11304">
    <property type="entry name" value="Cadherin_repeat"/>
    <property type="match status" value="1"/>
</dbReference>
<dbReference type="FunFam" id="2.20.100.10:FF:000001">
    <property type="entry name" value="semaphorin-5A isoform X1"/>
    <property type="match status" value="2"/>
</dbReference>
<dbReference type="PROSITE" id="PS01187">
    <property type="entry name" value="EGF_CA"/>
    <property type="match status" value="4"/>
</dbReference>
<feature type="domain" description="Ig-like" evidence="21">
    <location>
        <begin position="3526"/>
        <end position="3612"/>
    </location>
</feature>
<gene>
    <name evidence="23" type="primary">HMCN1</name>
    <name evidence="23" type="ORF">CDAR_68361</name>
</gene>
<dbReference type="FunFam" id="2.60.40.10:FF:000004">
    <property type="entry name" value="DCC isoform 1"/>
    <property type="match status" value="1"/>
</dbReference>
<evidence type="ECO:0000256" key="12">
    <source>
        <dbReference type="ARBA" id="ARBA00022989"/>
    </source>
</evidence>
<dbReference type="PROSITE" id="PS01186">
    <property type="entry name" value="EGF_2"/>
    <property type="match status" value="3"/>
</dbReference>
<feature type="domain" description="Ig-like" evidence="21">
    <location>
        <begin position="3153"/>
        <end position="3244"/>
    </location>
</feature>
<dbReference type="InterPro" id="IPR003599">
    <property type="entry name" value="Ig_sub"/>
</dbReference>
<evidence type="ECO:0000256" key="4">
    <source>
        <dbReference type="ARBA" id="ARBA00022475"/>
    </source>
</evidence>
<feature type="domain" description="Nidogen G2 beta-barrel" evidence="22">
    <location>
        <begin position="4497"/>
        <end position="4717"/>
    </location>
</feature>
<evidence type="ECO:0000313" key="23">
    <source>
        <dbReference type="EMBL" id="GIY13518.1"/>
    </source>
</evidence>
<evidence type="ECO:0000259" key="20">
    <source>
        <dbReference type="PROSITE" id="PS50026"/>
    </source>
</evidence>
<feature type="domain" description="Ig-like" evidence="21">
    <location>
        <begin position="1170"/>
        <end position="1254"/>
    </location>
</feature>
<keyword evidence="7 18" id="KW-0245">EGF-like domain</keyword>
<feature type="domain" description="Ig-like" evidence="21">
    <location>
        <begin position="625"/>
        <end position="711"/>
    </location>
</feature>
<feature type="domain" description="Ig-like" evidence="21">
    <location>
        <begin position="1260"/>
        <end position="1343"/>
    </location>
</feature>
<dbReference type="InterPro" id="IPR000884">
    <property type="entry name" value="TSP1_rpt"/>
</dbReference>
<dbReference type="PROSITE" id="PS50092">
    <property type="entry name" value="TSP1"/>
    <property type="match status" value="6"/>
</dbReference>
<dbReference type="InterPro" id="IPR026823">
    <property type="entry name" value="cEGF"/>
</dbReference>
<dbReference type="InterPro" id="IPR007110">
    <property type="entry name" value="Ig-like_dom"/>
</dbReference>
<feature type="domain" description="EGF-like" evidence="20">
    <location>
        <begin position="4981"/>
        <end position="5021"/>
    </location>
</feature>
<dbReference type="GO" id="GO:0005509">
    <property type="term" value="F:calcium ion binding"/>
    <property type="evidence" value="ECO:0007669"/>
    <property type="project" value="InterPro"/>
</dbReference>
<dbReference type="EMBL" id="BPLQ01005250">
    <property type="protein sequence ID" value="GIY13518.1"/>
    <property type="molecule type" value="Genomic_DNA"/>
</dbReference>
<dbReference type="CDD" id="cd00054">
    <property type="entry name" value="EGF_CA"/>
    <property type="match status" value="9"/>
</dbReference>
<dbReference type="SUPFAM" id="SSF53300">
    <property type="entry name" value="vWA-like"/>
    <property type="match status" value="1"/>
</dbReference>
<feature type="domain" description="EGF-like" evidence="20">
    <location>
        <begin position="4855"/>
        <end position="4891"/>
    </location>
</feature>
<feature type="domain" description="Ig-like" evidence="21">
    <location>
        <begin position="1719"/>
        <end position="1815"/>
    </location>
</feature>
<feature type="domain" description="EGF-like" evidence="20">
    <location>
        <begin position="4731"/>
        <end position="4769"/>
    </location>
</feature>
<evidence type="ECO:0000256" key="9">
    <source>
        <dbReference type="ARBA" id="ARBA00022729"/>
    </source>
</evidence>
<comment type="subcellular location">
    <subcellularLocation>
        <location evidence="2">Cell membrane</location>
    </subcellularLocation>
    <subcellularLocation>
        <location evidence="1">Membrane</location>
        <topology evidence="1">Single-pass membrane protein</topology>
    </subcellularLocation>
    <subcellularLocation>
        <location evidence="3">Secreted</location>
        <location evidence="3">Extracellular space</location>
        <location evidence="3">Extracellular matrix</location>
    </subcellularLocation>
</comment>
<feature type="domain" description="Ig-like" evidence="21">
    <location>
        <begin position="1912"/>
        <end position="2004"/>
    </location>
</feature>
<dbReference type="GO" id="GO:0030424">
    <property type="term" value="C:axon"/>
    <property type="evidence" value="ECO:0007669"/>
    <property type="project" value="TreeGrafter"/>
</dbReference>
<evidence type="ECO:0000259" key="22">
    <source>
        <dbReference type="PROSITE" id="PS50993"/>
    </source>
</evidence>
<name>A0AAV4R0G0_9ARAC</name>
<dbReference type="Proteomes" id="UP001054837">
    <property type="component" value="Unassembled WGS sequence"/>
</dbReference>
<evidence type="ECO:0000256" key="18">
    <source>
        <dbReference type="PROSITE-ProRule" id="PRU00076"/>
    </source>
</evidence>
<dbReference type="GO" id="GO:0050808">
    <property type="term" value="P:synapse organization"/>
    <property type="evidence" value="ECO:0007669"/>
    <property type="project" value="TreeGrafter"/>
</dbReference>
<dbReference type="SMART" id="SM00179">
    <property type="entry name" value="EGF_CA"/>
    <property type="match status" value="9"/>
</dbReference>
<dbReference type="InterPro" id="IPR018097">
    <property type="entry name" value="EGF_Ca-bd_CS"/>
</dbReference>
<feature type="domain" description="Ig-like" evidence="21">
    <location>
        <begin position="1820"/>
        <end position="1907"/>
    </location>
</feature>
<feature type="domain" description="Ig-like" evidence="21">
    <location>
        <begin position="1079"/>
        <end position="1165"/>
    </location>
</feature>
<dbReference type="FunFam" id="2.60.40.10:FF:000186">
    <property type="entry name" value="Hemicentin 1"/>
    <property type="match status" value="1"/>
</dbReference>
<dbReference type="FunFam" id="2.60.40.10:FF:000503">
    <property type="entry name" value="Hemicentin 1"/>
    <property type="match status" value="7"/>
</dbReference>
<dbReference type="Gene3D" id="3.40.50.410">
    <property type="entry name" value="von Willebrand factor, type A domain"/>
    <property type="match status" value="1"/>
</dbReference>
<dbReference type="InterPro" id="IPR013098">
    <property type="entry name" value="Ig_I-set"/>
</dbReference>
<dbReference type="FunFam" id="2.60.40.10:FF:000130">
    <property type="entry name" value="Hemicentin 1"/>
    <property type="match status" value="11"/>
</dbReference>
<dbReference type="Pfam" id="PF07645">
    <property type="entry name" value="EGF_CA"/>
    <property type="match status" value="7"/>
</dbReference>
<feature type="domain" description="Ig-like" evidence="21">
    <location>
        <begin position="1626"/>
        <end position="1710"/>
    </location>
</feature>
<feature type="chain" id="PRO_5043932522" description="Cell adhesion molecule-related/down-regulated by oncogenes" evidence="19">
    <location>
        <begin position="26"/>
        <end position="5280"/>
    </location>
</feature>
<dbReference type="InterPro" id="IPR000742">
    <property type="entry name" value="EGF"/>
</dbReference>
<dbReference type="Pfam" id="PF07679">
    <property type="entry name" value="I-set"/>
    <property type="match status" value="29"/>
</dbReference>
<keyword evidence="6" id="KW-0272">Extracellular matrix</keyword>
<dbReference type="InterPro" id="IPR036383">
    <property type="entry name" value="TSP1_rpt_sf"/>
</dbReference>
<dbReference type="InterPro" id="IPR036465">
    <property type="entry name" value="vWFA_dom_sf"/>
</dbReference>
<feature type="domain" description="Ig-like" evidence="21">
    <location>
        <begin position="2009"/>
        <end position="2099"/>
    </location>
</feature>
<keyword evidence="10" id="KW-0677">Repeat</keyword>
<dbReference type="InterPro" id="IPR036179">
    <property type="entry name" value="Ig-like_dom_sf"/>
</dbReference>
<dbReference type="FunFam" id="2.20.100.10:FF:000007">
    <property type="entry name" value="Thrombospondin 1"/>
    <property type="match status" value="3"/>
</dbReference>
<feature type="domain" description="Ig-like" evidence="21">
    <location>
        <begin position="3340"/>
        <end position="3426"/>
    </location>
</feature>
<keyword evidence="16" id="KW-0393">Immunoglobulin domain</keyword>
<dbReference type="FunFam" id="2.10.25.10:FF:000210">
    <property type="entry name" value="Hemicentin 1"/>
    <property type="match status" value="1"/>
</dbReference>
<dbReference type="PROSITE" id="PS50835">
    <property type="entry name" value="IG_LIKE"/>
    <property type="match status" value="40"/>
</dbReference>
<evidence type="ECO:0000256" key="15">
    <source>
        <dbReference type="ARBA" id="ARBA00023180"/>
    </source>
</evidence>
<feature type="domain" description="Ig-like" evidence="21">
    <location>
        <begin position="3059"/>
        <end position="3148"/>
    </location>
</feature>
<feature type="domain" description="Ig-like" evidence="21">
    <location>
        <begin position="435"/>
        <end position="514"/>
    </location>
</feature>